<evidence type="ECO:0000313" key="2">
    <source>
        <dbReference type="Proteomes" id="UP000070444"/>
    </source>
</evidence>
<reference evidence="1 2" key="1">
    <citation type="journal article" date="2015" name="Genome Biol. Evol.">
        <title>Phylogenomic analyses indicate that early fungi evolved digesting cell walls of algal ancestors of land plants.</title>
        <authorList>
            <person name="Chang Y."/>
            <person name="Wang S."/>
            <person name="Sekimoto S."/>
            <person name="Aerts A.L."/>
            <person name="Choi C."/>
            <person name="Clum A."/>
            <person name="LaButti K.M."/>
            <person name="Lindquist E.A."/>
            <person name="Yee Ngan C."/>
            <person name="Ohm R.A."/>
            <person name="Salamov A.A."/>
            <person name="Grigoriev I.V."/>
            <person name="Spatafora J.W."/>
            <person name="Berbee M.L."/>
        </authorList>
    </citation>
    <scope>NUCLEOTIDE SEQUENCE [LARGE SCALE GENOMIC DNA]</scope>
    <source>
        <strain evidence="1 2">NRRL 28638</strain>
    </source>
</reference>
<dbReference type="AlphaFoldDB" id="A0A137NUN6"/>
<dbReference type="Proteomes" id="UP000070444">
    <property type="component" value="Unassembled WGS sequence"/>
</dbReference>
<sequence length="131" mass="15255">MITLLFFITSYINYKSINSRIDDLYSQLIYSTHSNLKYNPKGFIQGSQLLGGFNNQLEQLWFLSILAQRTGRVLAEKKLRPIDKLLGSRVNMTEFINRNKYLDNLATVPESEYLKHCGPYSYQVKLPRNRG</sequence>
<name>A0A137NUN6_CONC2</name>
<organism evidence="1 2">
    <name type="scientific">Conidiobolus coronatus (strain ATCC 28846 / CBS 209.66 / NRRL 28638)</name>
    <name type="common">Delacroixia coronata</name>
    <dbReference type="NCBI Taxonomy" id="796925"/>
    <lineage>
        <taxon>Eukaryota</taxon>
        <taxon>Fungi</taxon>
        <taxon>Fungi incertae sedis</taxon>
        <taxon>Zoopagomycota</taxon>
        <taxon>Entomophthoromycotina</taxon>
        <taxon>Entomophthoromycetes</taxon>
        <taxon>Entomophthorales</taxon>
        <taxon>Ancylistaceae</taxon>
        <taxon>Conidiobolus</taxon>
    </lineage>
</organism>
<keyword evidence="2" id="KW-1185">Reference proteome</keyword>
<gene>
    <name evidence="1" type="ORF">CONCODRAFT_11686</name>
</gene>
<accession>A0A137NUN6</accession>
<evidence type="ECO:0000313" key="1">
    <source>
        <dbReference type="EMBL" id="KXN66469.1"/>
    </source>
</evidence>
<proteinExistence type="predicted"/>
<feature type="non-terminal residue" evidence="1">
    <location>
        <position position="131"/>
    </location>
</feature>
<protein>
    <submittedName>
        <fullName evidence="1">Uncharacterized protein</fullName>
    </submittedName>
</protein>
<dbReference type="EMBL" id="KQ964722">
    <property type="protein sequence ID" value="KXN66469.1"/>
    <property type="molecule type" value="Genomic_DNA"/>
</dbReference>